<dbReference type="eggNOG" id="ENOG502S5B2">
    <property type="taxonomic scope" value="Eukaryota"/>
</dbReference>
<dbReference type="CDD" id="cd15457">
    <property type="entry name" value="NADAR"/>
    <property type="match status" value="1"/>
</dbReference>
<sequence length="256" mass="28892">MESSSARSSSAKPKGTCRYPRCQQPTYQGSEYCSKTHLREHAKASTHAQEYDSCSLLRLLTMILSDSQNPVRPQPAPQASKGNSPGGILSLFGLSRFFWSGPRKSSGTIKFYEKGQPYYEFTNFAPYTIRYNQKDYPTSEHLFQSLKFADDGDAERIRTQSTPSGALEEARKYQHRVRKGWTEQRFNVKAMEIVLLLKFTQYDQLKKLLLDTGDASLVEDSPIDSFWGVGSDGKGGNELGKALEKVRSNLRQFCSI</sequence>
<dbReference type="NCBIfam" id="TIGR02464">
    <property type="entry name" value="ribofla_fusion"/>
    <property type="match status" value="1"/>
</dbReference>
<dbReference type="OrthoDB" id="206452at2759"/>
<dbReference type="GeneID" id="19302188"/>
<dbReference type="KEGG" id="gtr:GLOTRDRAFT_130911"/>
<dbReference type="InterPro" id="IPR012816">
    <property type="entry name" value="NADAR"/>
</dbReference>
<evidence type="ECO:0000259" key="2">
    <source>
        <dbReference type="Pfam" id="PF08719"/>
    </source>
</evidence>
<dbReference type="EMBL" id="KB469305">
    <property type="protein sequence ID" value="EPQ53567.1"/>
    <property type="molecule type" value="Genomic_DNA"/>
</dbReference>
<dbReference type="STRING" id="670483.S7Q215"/>
<accession>S7Q215</accession>
<feature type="domain" description="NADAR" evidence="2">
    <location>
        <begin position="111"/>
        <end position="251"/>
    </location>
</feature>
<gene>
    <name evidence="3" type="ORF">GLOTRDRAFT_130911</name>
</gene>
<dbReference type="Gene3D" id="1.10.357.40">
    <property type="entry name" value="YbiA-like"/>
    <property type="match status" value="1"/>
</dbReference>
<protein>
    <submittedName>
        <fullName evidence="3">DUF1768-domain-containing protein</fullName>
    </submittedName>
</protein>
<dbReference type="Pfam" id="PF08719">
    <property type="entry name" value="NADAR"/>
    <property type="match status" value="1"/>
</dbReference>
<keyword evidence="4" id="KW-1185">Reference proteome</keyword>
<organism evidence="3 4">
    <name type="scientific">Gloeophyllum trabeum (strain ATCC 11539 / FP-39264 / Madison 617)</name>
    <name type="common">Brown rot fungus</name>
    <dbReference type="NCBI Taxonomy" id="670483"/>
    <lineage>
        <taxon>Eukaryota</taxon>
        <taxon>Fungi</taxon>
        <taxon>Dikarya</taxon>
        <taxon>Basidiomycota</taxon>
        <taxon>Agaricomycotina</taxon>
        <taxon>Agaricomycetes</taxon>
        <taxon>Gloeophyllales</taxon>
        <taxon>Gloeophyllaceae</taxon>
        <taxon>Gloeophyllum</taxon>
    </lineage>
</organism>
<dbReference type="SUPFAM" id="SSF143990">
    <property type="entry name" value="YbiA-like"/>
    <property type="match status" value="1"/>
</dbReference>
<dbReference type="OMA" id="NARHSVP"/>
<dbReference type="Proteomes" id="UP000030669">
    <property type="component" value="Unassembled WGS sequence"/>
</dbReference>
<dbReference type="HOGENOM" id="CLU_1086068_0_0_1"/>
<evidence type="ECO:0000256" key="1">
    <source>
        <dbReference type="SAM" id="MobiDB-lite"/>
    </source>
</evidence>
<feature type="compositionally biased region" description="Low complexity" evidence="1">
    <location>
        <begin position="1"/>
        <end position="11"/>
    </location>
</feature>
<dbReference type="InterPro" id="IPR037238">
    <property type="entry name" value="YbiA-like_sf"/>
</dbReference>
<feature type="region of interest" description="Disordered" evidence="1">
    <location>
        <begin position="1"/>
        <end position="23"/>
    </location>
</feature>
<evidence type="ECO:0000313" key="4">
    <source>
        <dbReference type="Proteomes" id="UP000030669"/>
    </source>
</evidence>
<evidence type="ECO:0000313" key="3">
    <source>
        <dbReference type="EMBL" id="EPQ53567.1"/>
    </source>
</evidence>
<reference evidence="3 4" key="1">
    <citation type="journal article" date="2012" name="Science">
        <title>The Paleozoic origin of enzymatic lignin decomposition reconstructed from 31 fungal genomes.</title>
        <authorList>
            <person name="Floudas D."/>
            <person name="Binder M."/>
            <person name="Riley R."/>
            <person name="Barry K."/>
            <person name="Blanchette R.A."/>
            <person name="Henrissat B."/>
            <person name="Martinez A.T."/>
            <person name="Otillar R."/>
            <person name="Spatafora J.W."/>
            <person name="Yadav J.S."/>
            <person name="Aerts A."/>
            <person name="Benoit I."/>
            <person name="Boyd A."/>
            <person name="Carlson A."/>
            <person name="Copeland A."/>
            <person name="Coutinho P.M."/>
            <person name="de Vries R.P."/>
            <person name="Ferreira P."/>
            <person name="Findley K."/>
            <person name="Foster B."/>
            <person name="Gaskell J."/>
            <person name="Glotzer D."/>
            <person name="Gorecki P."/>
            <person name="Heitman J."/>
            <person name="Hesse C."/>
            <person name="Hori C."/>
            <person name="Igarashi K."/>
            <person name="Jurgens J.A."/>
            <person name="Kallen N."/>
            <person name="Kersten P."/>
            <person name="Kohler A."/>
            <person name="Kuees U."/>
            <person name="Kumar T.K.A."/>
            <person name="Kuo A."/>
            <person name="LaButti K."/>
            <person name="Larrondo L.F."/>
            <person name="Lindquist E."/>
            <person name="Ling A."/>
            <person name="Lombard V."/>
            <person name="Lucas S."/>
            <person name="Lundell T."/>
            <person name="Martin R."/>
            <person name="McLaughlin D.J."/>
            <person name="Morgenstern I."/>
            <person name="Morin E."/>
            <person name="Murat C."/>
            <person name="Nagy L.G."/>
            <person name="Nolan M."/>
            <person name="Ohm R.A."/>
            <person name="Patyshakuliyeva A."/>
            <person name="Rokas A."/>
            <person name="Ruiz-Duenas F.J."/>
            <person name="Sabat G."/>
            <person name="Salamov A."/>
            <person name="Samejima M."/>
            <person name="Schmutz J."/>
            <person name="Slot J.C."/>
            <person name="St John F."/>
            <person name="Stenlid J."/>
            <person name="Sun H."/>
            <person name="Sun S."/>
            <person name="Syed K."/>
            <person name="Tsang A."/>
            <person name="Wiebenga A."/>
            <person name="Young D."/>
            <person name="Pisabarro A."/>
            <person name="Eastwood D.C."/>
            <person name="Martin F."/>
            <person name="Cullen D."/>
            <person name="Grigoriev I.V."/>
            <person name="Hibbett D.S."/>
        </authorList>
    </citation>
    <scope>NUCLEOTIDE SEQUENCE [LARGE SCALE GENOMIC DNA]</scope>
    <source>
        <strain evidence="3 4">ATCC 11539</strain>
    </source>
</reference>
<dbReference type="AlphaFoldDB" id="S7Q215"/>
<proteinExistence type="predicted"/>
<dbReference type="RefSeq" id="XP_007867883.1">
    <property type="nucleotide sequence ID" value="XM_007869692.1"/>
</dbReference>
<name>S7Q215_GLOTA</name>